<evidence type="ECO:0000256" key="1">
    <source>
        <dbReference type="ARBA" id="ARBA00023015"/>
    </source>
</evidence>
<dbReference type="Pfam" id="PF12833">
    <property type="entry name" value="HTH_18"/>
    <property type="match status" value="1"/>
</dbReference>
<dbReference type="Gene3D" id="1.10.10.60">
    <property type="entry name" value="Homeodomain-like"/>
    <property type="match status" value="2"/>
</dbReference>
<dbReference type="PROSITE" id="PS01124">
    <property type="entry name" value="HTH_ARAC_FAMILY_2"/>
    <property type="match status" value="1"/>
</dbReference>
<dbReference type="Proteomes" id="UP000195880">
    <property type="component" value="Chromosome"/>
</dbReference>
<proteinExistence type="predicted"/>
<dbReference type="InterPro" id="IPR009057">
    <property type="entry name" value="Homeodomain-like_sf"/>
</dbReference>
<accession>A0A1Z1WD26</accession>
<dbReference type="InterPro" id="IPR018060">
    <property type="entry name" value="HTH_AraC"/>
</dbReference>
<dbReference type="PROSITE" id="PS00041">
    <property type="entry name" value="HTH_ARAC_FAMILY_1"/>
    <property type="match status" value="1"/>
</dbReference>
<dbReference type="SMART" id="SM00342">
    <property type="entry name" value="HTH_ARAC"/>
    <property type="match status" value="1"/>
</dbReference>
<keyword evidence="2" id="KW-0238">DNA-binding</keyword>
<keyword evidence="3" id="KW-0804">Transcription</keyword>
<feature type="region of interest" description="Disordered" evidence="4">
    <location>
        <begin position="96"/>
        <end position="132"/>
    </location>
</feature>
<evidence type="ECO:0000256" key="3">
    <source>
        <dbReference type="ARBA" id="ARBA00023163"/>
    </source>
</evidence>
<dbReference type="KEGG" id="salf:SMD44_03783"/>
<dbReference type="PANTHER" id="PTHR46796:SF13">
    <property type="entry name" value="HTH-TYPE TRANSCRIPTIONAL ACTIVATOR RHAS"/>
    <property type="match status" value="1"/>
</dbReference>
<dbReference type="GO" id="GO:0043565">
    <property type="term" value="F:sequence-specific DNA binding"/>
    <property type="evidence" value="ECO:0007669"/>
    <property type="project" value="InterPro"/>
</dbReference>
<protein>
    <submittedName>
        <fullName evidence="6">AraC family transcriptional regulator</fullName>
    </submittedName>
</protein>
<dbReference type="GO" id="GO:0003700">
    <property type="term" value="F:DNA-binding transcription factor activity"/>
    <property type="evidence" value="ECO:0007669"/>
    <property type="project" value="InterPro"/>
</dbReference>
<feature type="compositionally biased region" description="Low complexity" evidence="4">
    <location>
        <begin position="103"/>
        <end position="118"/>
    </location>
</feature>
<dbReference type="InterPro" id="IPR032783">
    <property type="entry name" value="AraC_lig"/>
</dbReference>
<dbReference type="RefSeq" id="WP_087884622.1">
    <property type="nucleotide sequence ID" value="NZ_CP021748.1"/>
</dbReference>
<sequence>MDVVSDAIAAVRVGDPSANRVRAAGSWCARLSAYEGAGFHVVLAGSCQLLLDEGRRPVALGRGDVVLLPHGSEHVLADAAAEGPAAARLAVDFESWSGRDEPSAPGTGAPGSGTPTPSIHSPGTPDPKTPTAELMCGKYRLDRARAHPLLTELPDVVHFPAAPDRHPELHSALALLAHETTGTRPGTDIAVPGLLDLLLVYLIRAWLADRAEAGTPGWACALGDPAVATALRVLHGDPAHPWTNEALAARAGVSRATLARRFTTLVGRPPMAYLSWWRMTRAAALLRDSEAPLDAIARRVGYGSPYALSHAFSREFGVTPGRYRKRAGTHTPGLHPPPPRGGAASPL</sequence>
<dbReference type="InterPro" id="IPR018062">
    <property type="entry name" value="HTH_AraC-typ_CS"/>
</dbReference>
<feature type="region of interest" description="Disordered" evidence="4">
    <location>
        <begin position="322"/>
        <end position="347"/>
    </location>
</feature>
<dbReference type="AlphaFoldDB" id="A0A1Z1WD26"/>
<dbReference type="STRING" id="67267.GCA_000716675_05070"/>
<dbReference type="OrthoDB" id="241790at2"/>
<keyword evidence="7" id="KW-1185">Reference proteome</keyword>
<dbReference type="EMBL" id="CP021748">
    <property type="protein sequence ID" value="ARX84345.1"/>
    <property type="molecule type" value="Genomic_DNA"/>
</dbReference>
<dbReference type="Pfam" id="PF12852">
    <property type="entry name" value="Cupin_6"/>
    <property type="match status" value="1"/>
</dbReference>
<keyword evidence="1" id="KW-0805">Transcription regulation</keyword>
<evidence type="ECO:0000313" key="6">
    <source>
        <dbReference type="EMBL" id="ARX84345.1"/>
    </source>
</evidence>
<organism evidence="6 7">
    <name type="scientific">Streptomyces alboflavus</name>
    <dbReference type="NCBI Taxonomy" id="67267"/>
    <lineage>
        <taxon>Bacteria</taxon>
        <taxon>Bacillati</taxon>
        <taxon>Actinomycetota</taxon>
        <taxon>Actinomycetes</taxon>
        <taxon>Kitasatosporales</taxon>
        <taxon>Streptomycetaceae</taxon>
        <taxon>Streptomyces</taxon>
    </lineage>
</organism>
<feature type="domain" description="HTH araC/xylS-type" evidence="5">
    <location>
        <begin position="228"/>
        <end position="326"/>
    </location>
</feature>
<dbReference type="PANTHER" id="PTHR46796">
    <property type="entry name" value="HTH-TYPE TRANSCRIPTIONAL ACTIVATOR RHAS-RELATED"/>
    <property type="match status" value="1"/>
</dbReference>
<dbReference type="SUPFAM" id="SSF46689">
    <property type="entry name" value="Homeodomain-like"/>
    <property type="match status" value="2"/>
</dbReference>
<evidence type="ECO:0000259" key="5">
    <source>
        <dbReference type="PROSITE" id="PS01124"/>
    </source>
</evidence>
<evidence type="ECO:0000256" key="4">
    <source>
        <dbReference type="SAM" id="MobiDB-lite"/>
    </source>
</evidence>
<dbReference type="InterPro" id="IPR050204">
    <property type="entry name" value="AraC_XylS_family_regulators"/>
</dbReference>
<evidence type="ECO:0000313" key="7">
    <source>
        <dbReference type="Proteomes" id="UP000195880"/>
    </source>
</evidence>
<reference evidence="6 7" key="1">
    <citation type="submission" date="2017-05" db="EMBL/GenBank/DDBJ databases">
        <title>Streptomyces alboflavus Genome sequencing and assembly.</title>
        <authorList>
            <person name="Wang Y."/>
            <person name="Du B."/>
            <person name="Ding Y."/>
            <person name="Liu H."/>
            <person name="Hou Q."/>
            <person name="Liu K."/>
            <person name="Wang C."/>
            <person name="Yao L."/>
        </authorList>
    </citation>
    <scope>NUCLEOTIDE SEQUENCE [LARGE SCALE GENOMIC DNA]</scope>
    <source>
        <strain evidence="6 7">MDJK44</strain>
    </source>
</reference>
<dbReference type="eggNOG" id="COG2207">
    <property type="taxonomic scope" value="Bacteria"/>
</dbReference>
<evidence type="ECO:0000256" key="2">
    <source>
        <dbReference type="ARBA" id="ARBA00023125"/>
    </source>
</evidence>
<gene>
    <name evidence="6" type="ORF">SMD44_03783</name>
</gene>
<name>A0A1Z1WD26_9ACTN</name>